<comment type="catalytic activity">
    <reaction evidence="6">
        <text>acetate + ATP + CoA = acetyl-CoA + AMP + diphosphate</text>
        <dbReference type="Rhea" id="RHEA:23176"/>
        <dbReference type="ChEBI" id="CHEBI:30089"/>
        <dbReference type="ChEBI" id="CHEBI:30616"/>
        <dbReference type="ChEBI" id="CHEBI:33019"/>
        <dbReference type="ChEBI" id="CHEBI:57287"/>
        <dbReference type="ChEBI" id="CHEBI:57288"/>
        <dbReference type="ChEBI" id="CHEBI:456215"/>
        <dbReference type="EC" id="6.2.1.1"/>
    </reaction>
</comment>
<feature type="binding site" evidence="6">
    <location>
        <position position="562"/>
    </location>
    <ligand>
        <name>ATP</name>
        <dbReference type="ChEBI" id="CHEBI:30616"/>
    </ligand>
</feature>
<keyword evidence="4 6" id="KW-0067">ATP-binding</keyword>
<reference evidence="10" key="1">
    <citation type="submission" date="2019-02" db="EMBL/GenBank/DDBJ databases">
        <authorList>
            <person name="Gruber-Vodicka R. H."/>
            <person name="Seah K. B. B."/>
        </authorList>
    </citation>
    <scope>NUCLEOTIDE SEQUENCE</scope>
    <source>
        <strain evidence="10">BECK_BZ131</strain>
    </source>
</reference>
<dbReference type="GO" id="GO:0005524">
    <property type="term" value="F:ATP binding"/>
    <property type="evidence" value="ECO:0007669"/>
    <property type="project" value="UniProtKB-KW"/>
</dbReference>
<evidence type="ECO:0000259" key="8">
    <source>
        <dbReference type="Pfam" id="PF13193"/>
    </source>
</evidence>
<dbReference type="Pfam" id="PF00501">
    <property type="entry name" value="AMP-binding"/>
    <property type="match status" value="1"/>
</dbReference>
<feature type="binding site" evidence="6">
    <location>
        <position position="559"/>
    </location>
    <ligand>
        <name>CoA</name>
        <dbReference type="ChEBI" id="CHEBI:57287"/>
    </ligand>
</feature>
<dbReference type="NCBIfam" id="TIGR02188">
    <property type="entry name" value="Ac_CoA_lig_AcsA"/>
    <property type="match status" value="1"/>
</dbReference>
<comment type="cofactor">
    <cofactor evidence="6">
        <name>Mg(2+)</name>
        <dbReference type="ChEBI" id="CHEBI:18420"/>
    </cofactor>
</comment>
<dbReference type="GO" id="GO:0005829">
    <property type="term" value="C:cytosol"/>
    <property type="evidence" value="ECO:0007669"/>
    <property type="project" value="TreeGrafter"/>
</dbReference>
<dbReference type="NCBIfam" id="NF001208">
    <property type="entry name" value="PRK00174.1"/>
    <property type="match status" value="1"/>
</dbReference>
<protein>
    <recommendedName>
        <fullName evidence="6">Acetyl-coenzyme A synthetase</fullName>
        <shortName evidence="6">AcCoA synthetase</shortName>
        <shortName evidence="6">Acs</shortName>
        <ecNumber evidence="6">6.2.1.1</ecNumber>
    </recommendedName>
    <alternativeName>
        <fullName evidence="6">Acetate--CoA ligase</fullName>
    </alternativeName>
    <alternativeName>
        <fullName evidence="6">Acyl-activating enzyme</fullName>
    </alternativeName>
</protein>
<evidence type="ECO:0000256" key="3">
    <source>
        <dbReference type="ARBA" id="ARBA00022741"/>
    </source>
</evidence>
<name>A0A450U156_9GAMM</name>
<evidence type="ECO:0000259" key="7">
    <source>
        <dbReference type="Pfam" id="PF00501"/>
    </source>
</evidence>
<dbReference type="SUPFAM" id="SSF56801">
    <property type="entry name" value="Acetyl-CoA synthetase-like"/>
    <property type="match status" value="1"/>
</dbReference>
<feature type="domain" description="Acetyl-coenzyme A synthetase N-terminal" evidence="9">
    <location>
        <begin position="63"/>
        <end position="119"/>
    </location>
</feature>
<dbReference type="Gene3D" id="3.40.50.12780">
    <property type="entry name" value="N-terminal domain of ligase-like"/>
    <property type="match status" value="1"/>
</dbReference>
<dbReference type="InterPro" id="IPR020845">
    <property type="entry name" value="AMP-binding_CS"/>
</dbReference>
<feature type="binding site" evidence="6">
    <location>
        <position position="551"/>
    </location>
    <ligand>
        <name>ATP</name>
        <dbReference type="ChEBI" id="CHEBI:30616"/>
    </ligand>
</feature>
<organism evidence="10">
    <name type="scientific">Candidatus Kentrum sp. FW</name>
    <dbReference type="NCBI Taxonomy" id="2126338"/>
    <lineage>
        <taxon>Bacteria</taxon>
        <taxon>Pseudomonadati</taxon>
        <taxon>Pseudomonadota</taxon>
        <taxon>Gammaproteobacteria</taxon>
        <taxon>Candidatus Kentrum</taxon>
    </lineage>
</organism>
<feature type="binding site" evidence="6">
    <location>
        <position position="578"/>
    </location>
    <ligand>
        <name>Mg(2+)</name>
        <dbReference type="ChEBI" id="CHEBI:18420"/>
    </ligand>
</feature>
<dbReference type="AlphaFoldDB" id="A0A450U156"/>
<dbReference type="InterPro" id="IPR032387">
    <property type="entry name" value="ACAS_N"/>
</dbReference>
<dbReference type="GO" id="GO:0019427">
    <property type="term" value="P:acetyl-CoA biosynthetic process from acetate"/>
    <property type="evidence" value="ECO:0007669"/>
    <property type="project" value="UniProtKB-UniRule"/>
</dbReference>
<comment type="similarity">
    <text evidence="1 6">Belongs to the ATP-dependent AMP-binding enzyme family.</text>
</comment>
<dbReference type="GO" id="GO:0003987">
    <property type="term" value="F:acetate-CoA ligase activity"/>
    <property type="evidence" value="ECO:0007669"/>
    <property type="project" value="UniProtKB-UniRule"/>
</dbReference>
<dbReference type="PANTHER" id="PTHR24095">
    <property type="entry name" value="ACETYL-COENZYME A SYNTHETASE"/>
    <property type="match status" value="1"/>
</dbReference>
<feature type="binding site" evidence="6">
    <location>
        <begin position="447"/>
        <end position="452"/>
    </location>
    <ligand>
        <name>ATP</name>
        <dbReference type="ChEBI" id="CHEBI:30616"/>
    </ligand>
</feature>
<dbReference type="GO" id="GO:0016208">
    <property type="term" value="F:AMP binding"/>
    <property type="evidence" value="ECO:0007669"/>
    <property type="project" value="InterPro"/>
</dbReference>
<keyword evidence="3 6" id="KW-0547">Nucleotide-binding</keyword>
<evidence type="ECO:0000259" key="9">
    <source>
        <dbReference type="Pfam" id="PF16177"/>
    </source>
</evidence>
<dbReference type="Pfam" id="PF13193">
    <property type="entry name" value="AMP-binding_C"/>
    <property type="match status" value="1"/>
</dbReference>
<dbReference type="HAMAP" id="MF_01123">
    <property type="entry name" value="Ac_CoA_synth"/>
    <property type="match status" value="1"/>
</dbReference>
<feature type="binding site" evidence="6">
    <location>
        <begin position="423"/>
        <end position="425"/>
    </location>
    <ligand>
        <name>ATP</name>
        <dbReference type="ChEBI" id="CHEBI:30616"/>
    </ligand>
</feature>
<feature type="binding site" evidence="6">
    <location>
        <position position="620"/>
    </location>
    <ligand>
        <name>CoA</name>
        <dbReference type="ChEBI" id="CHEBI:57287"/>
    </ligand>
</feature>
<keyword evidence="6" id="KW-0479">Metal-binding</keyword>
<dbReference type="CDD" id="cd05966">
    <property type="entry name" value="ACS"/>
    <property type="match status" value="1"/>
</dbReference>
<feature type="binding site" evidence="6">
    <location>
        <position position="573"/>
    </location>
    <ligand>
        <name>Mg(2+)</name>
        <dbReference type="ChEBI" id="CHEBI:18420"/>
    </ligand>
</feature>
<feature type="domain" description="AMP-binding enzyme C-terminal" evidence="8">
    <location>
        <begin position="567"/>
        <end position="645"/>
    </location>
</feature>
<dbReference type="InterPro" id="IPR045851">
    <property type="entry name" value="AMP-bd_C_sf"/>
</dbReference>
<dbReference type="PANTHER" id="PTHR24095:SF14">
    <property type="entry name" value="ACETYL-COENZYME A SYNTHETASE 1"/>
    <property type="match status" value="1"/>
</dbReference>
<dbReference type="PROSITE" id="PS00455">
    <property type="entry name" value="AMP_BINDING"/>
    <property type="match status" value="1"/>
</dbReference>
<comment type="PTM">
    <text evidence="6">Acetylated. Deacetylation by the SIR2-homolog deacetylase activates the enzyme.</text>
</comment>
<comment type="function">
    <text evidence="6">Catalyzes the conversion of acetate into acetyl-CoA (AcCoA), an essential intermediate at the junction of anabolic and catabolic pathways. AcsA undergoes a two-step reaction. In the first half reaction, AcsA combines acetate with ATP to form acetyl-adenylate (AcAMP) intermediate. In the second half reaction, it can then transfer the acetyl group from AcAMP to the sulfhydryl group of CoA, forming the product AcCoA.</text>
</comment>
<feature type="binding site" evidence="6">
    <location>
        <position position="347"/>
    </location>
    <ligand>
        <name>CoA</name>
        <dbReference type="ChEBI" id="CHEBI:57287"/>
    </ligand>
</feature>
<evidence type="ECO:0000256" key="2">
    <source>
        <dbReference type="ARBA" id="ARBA00022598"/>
    </source>
</evidence>
<accession>A0A450U156</accession>
<sequence>MVIPVEAVLCWFEANSLARYDEKPGLPTILNEESYEEKQMSDQKTYSVPAEVSARAHIDEAKYQEMYQRSVSDPDAFWAEQAKELVTWFEPWKKVSEWDYDNADIKWFQGAKLNVSFNCLDRHLDTRGDQVAILWEGDDPAVDKKITYRELHAEVCRFANAMKARGVKKGDRVSIYMPMIPEVIVAMLACTRIGAVHSVVFGGFSPEALKDRILDSDCQVVITSDEGVRGGRPIPLKANTDKALESCPNVHTVFVVKRTGGEIAWKDGRDVWYEEAMASADAVCEPEAMDAEDPLFILYTSGSTGKPKGVLHTTGGYLLYAAITHKYVFDYHDGDIYWCTADVGWVTGHTYIVYGPLANGAVSLAFEGIPTYPDASRFWQVVDKHDVNIFYTAPTALRALMSQGDEPVKKASRKTLRLLGTVGEPINPEAWEWYYHVVGDERCPIVDTWWQTETGGILITPLPGATALKPGSATRPFFGVVPELVDAEGNVLEGENQGGLCIRQPWPGQMRTVYGDHQRFIDTYFRTYMGKYFSGDGARRDKDGYYWITGRVDDVINVSGHRMGTAEVESALVLHKDVAEAAVVGFPHDIKGQGIYAYVTPMVGVEPSEELRKELIALVRDEIGAIAAPDVIQWAPGLPKTRSGKIMRRILRKVAANELDSLGDTSTLADPSVVNELIEHRATK</sequence>
<dbReference type="InterPro" id="IPR025110">
    <property type="entry name" value="AMP-bd_C"/>
</dbReference>
<feature type="binding site" evidence="6">
    <location>
        <position position="536"/>
    </location>
    <ligand>
        <name>ATP</name>
        <dbReference type="ChEBI" id="CHEBI:30616"/>
    </ligand>
</feature>
<feature type="binding site" evidence="6">
    <location>
        <position position="575"/>
    </location>
    <ligand>
        <name>Mg(2+)</name>
        <dbReference type="ChEBI" id="CHEBI:18420"/>
    </ligand>
</feature>
<evidence type="ECO:0000256" key="5">
    <source>
        <dbReference type="ARBA" id="ARBA00022990"/>
    </source>
</evidence>
<keyword evidence="5 6" id="KW-0007">Acetylation</keyword>
<proteinExistence type="inferred from homology"/>
<dbReference type="Gene3D" id="3.30.300.30">
    <property type="match status" value="1"/>
</dbReference>
<dbReference type="EC" id="6.2.1.1" evidence="6"/>
<dbReference type="InterPro" id="IPR000873">
    <property type="entry name" value="AMP-dep_synth/lig_dom"/>
</dbReference>
<feature type="modified residue" description="N6-acetyllysine" evidence="6">
    <location>
        <position position="645"/>
    </location>
</feature>
<gene>
    <name evidence="6" type="primary">acsA</name>
    <name evidence="10" type="ORF">BECKFW1821C_GA0114237_10985</name>
</gene>
<feature type="domain" description="AMP-dependent synthetase/ligase" evidence="7">
    <location>
        <begin position="121"/>
        <end position="506"/>
    </location>
</feature>
<keyword evidence="6" id="KW-0460">Magnesium</keyword>
<dbReference type="EMBL" id="CAADFE010000098">
    <property type="protein sequence ID" value="VFJ76091.1"/>
    <property type="molecule type" value="Genomic_DNA"/>
</dbReference>
<evidence type="ECO:0000256" key="1">
    <source>
        <dbReference type="ARBA" id="ARBA00006432"/>
    </source>
</evidence>
<comment type="caution">
    <text evidence="6">Lacks conserved residue(s) required for the propagation of feature annotation.</text>
</comment>
<feature type="binding site" evidence="6">
    <location>
        <begin position="229"/>
        <end position="232"/>
    </location>
    <ligand>
        <name>CoA</name>
        <dbReference type="ChEBI" id="CHEBI:57287"/>
    </ligand>
</feature>
<evidence type="ECO:0000256" key="6">
    <source>
        <dbReference type="HAMAP-Rule" id="MF_01123"/>
    </source>
</evidence>
<dbReference type="GO" id="GO:0046872">
    <property type="term" value="F:metal ion binding"/>
    <property type="evidence" value="ECO:0007669"/>
    <property type="project" value="UniProtKB-KW"/>
</dbReference>
<keyword evidence="2 6" id="KW-0436">Ligase</keyword>
<evidence type="ECO:0000256" key="4">
    <source>
        <dbReference type="ARBA" id="ARBA00022840"/>
    </source>
</evidence>
<dbReference type="InterPro" id="IPR042099">
    <property type="entry name" value="ANL_N_sf"/>
</dbReference>
<evidence type="ECO:0000313" key="10">
    <source>
        <dbReference type="EMBL" id="VFJ76091.1"/>
    </source>
</evidence>
<dbReference type="FunFam" id="3.40.50.12780:FF:000001">
    <property type="entry name" value="Acetyl-coenzyme A synthetase"/>
    <property type="match status" value="1"/>
</dbReference>
<dbReference type="InterPro" id="IPR011904">
    <property type="entry name" value="Ac_CoA_lig"/>
</dbReference>
<dbReference type="FunFam" id="3.30.300.30:FF:000004">
    <property type="entry name" value="Acetyl-coenzyme A synthetase"/>
    <property type="match status" value="1"/>
</dbReference>
<dbReference type="Pfam" id="PF16177">
    <property type="entry name" value="ACAS_N"/>
    <property type="match status" value="1"/>
</dbReference>